<keyword evidence="1" id="KW-0675">Receptor</keyword>
<dbReference type="Proteomes" id="UP000265520">
    <property type="component" value="Unassembled WGS sequence"/>
</dbReference>
<evidence type="ECO:0000313" key="1">
    <source>
        <dbReference type="EMBL" id="MCI08895.1"/>
    </source>
</evidence>
<accession>A0A392PDF7</accession>
<comment type="caution">
    <text evidence="1">The sequence shown here is derived from an EMBL/GenBank/DDBJ whole genome shotgun (WGS) entry which is preliminary data.</text>
</comment>
<organism evidence="1 2">
    <name type="scientific">Trifolium medium</name>
    <dbReference type="NCBI Taxonomy" id="97028"/>
    <lineage>
        <taxon>Eukaryota</taxon>
        <taxon>Viridiplantae</taxon>
        <taxon>Streptophyta</taxon>
        <taxon>Embryophyta</taxon>
        <taxon>Tracheophyta</taxon>
        <taxon>Spermatophyta</taxon>
        <taxon>Magnoliopsida</taxon>
        <taxon>eudicotyledons</taxon>
        <taxon>Gunneridae</taxon>
        <taxon>Pentapetalae</taxon>
        <taxon>rosids</taxon>
        <taxon>fabids</taxon>
        <taxon>Fabales</taxon>
        <taxon>Fabaceae</taxon>
        <taxon>Papilionoideae</taxon>
        <taxon>50 kb inversion clade</taxon>
        <taxon>NPAAA clade</taxon>
        <taxon>Hologalegina</taxon>
        <taxon>IRL clade</taxon>
        <taxon>Trifolieae</taxon>
        <taxon>Trifolium</taxon>
    </lineage>
</organism>
<dbReference type="GO" id="GO:0016301">
    <property type="term" value="F:kinase activity"/>
    <property type="evidence" value="ECO:0007669"/>
    <property type="project" value="UniProtKB-KW"/>
</dbReference>
<dbReference type="InterPro" id="IPR046958">
    <property type="entry name" value="RBK1/2/STUNTED"/>
</dbReference>
<evidence type="ECO:0000313" key="2">
    <source>
        <dbReference type="Proteomes" id="UP000265520"/>
    </source>
</evidence>
<protein>
    <submittedName>
        <fullName evidence="1">Receptor-like cytosolic serine/threonine-protein kinase RBK2-like</fullName>
    </submittedName>
</protein>
<proteinExistence type="predicted"/>
<dbReference type="EMBL" id="LXQA010070717">
    <property type="protein sequence ID" value="MCI08895.1"/>
    <property type="molecule type" value="Genomic_DNA"/>
</dbReference>
<keyword evidence="1" id="KW-0808">Transferase</keyword>
<reference evidence="1 2" key="1">
    <citation type="journal article" date="2018" name="Front. Plant Sci.">
        <title>Red Clover (Trifolium pratense) and Zigzag Clover (T. medium) - A Picture of Genomic Similarities and Differences.</title>
        <authorList>
            <person name="Dluhosova J."/>
            <person name="Istvanek J."/>
            <person name="Nedelnik J."/>
            <person name="Repkova J."/>
        </authorList>
    </citation>
    <scope>NUCLEOTIDE SEQUENCE [LARGE SCALE GENOMIC DNA]</scope>
    <source>
        <strain evidence="2">cv. 10/8</strain>
        <tissue evidence="1">Leaf</tissue>
    </source>
</reference>
<sequence>AKPLLDANNIKDLVDPSLGGDYDQEQMDRIVLTASLCVENSPILRPQEYQRQSPQRTFSEKK</sequence>
<dbReference type="PANTHER" id="PTHR47987">
    <property type="entry name" value="OS08G0249100 PROTEIN"/>
    <property type="match status" value="1"/>
</dbReference>
<dbReference type="AlphaFoldDB" id="A0A392PDF7"/>
<keyword evidence="1" id="KW-0418">Kinase</keyword>
<name>A0A392PDF7_9FABA</name>
<keyword evidence="2" id="KW-1185">Reference proteome</keyword>
<feature type="non-terminal residue" evidence="1">
    <location>
        <position position="1"/>
    </location>
</feature>
<dbReference type="PANTHER" id="PTHR47987:SF14">
    <property type="entry name" value="RECEPTOR-LIKE CYTOSOLIC SERINE_THREONINE-PROTEIN KINASE RBK2"/>
    <property type="match status" value="1"/>
</dbReference>